<keyword evidence="2" id="KW-1185">Reference proteome</keyword>
<dbReference type="Proteomes" id="UP000253472">
    <property type="component" value="Unassembled WGS sequence"/>
</dbReference>
<name>A0A367XPG2_9ASCO</name>
<comment type="caution">
    <text evidence="1">The sequence shown here is derived from an EMBL/GenBank/DDBJ whole genome shotgun (WGS) entry which is preliminary data.</text>
</comment>
<organism evidence="1 2">
    <name type="scientific">Candida viswanathii</name>
    <dbReference type="NCBI Taxonomy" id="5486"/>
    <lineage>
        <taxon>Eukaryota</taxon>
        <taxon>Fungi</taxon>
        <taxon>Dikarya</taxon>
        <taxon>Ascomycota</taxon>
        <taxon>Saccharomycotina</taxon>
        <taxon>Pichiomycetes</taxon>
        <taxon>Debaryomycetaceae</taxon>
        <taxon>Candida/Lodderomyces clade</taxon>
        <taxon>Candida</taxon>
    </lineage>
</organism>
<sequence length="144" mass="16707">MFRRNYTLEFDDEVVIMSVTLPHSKKELSWSILVKTYRDVSFDYAPIFADDHAEGNVDLICLGIDLMNNVPLPVMVLEAHQNGTWMLLPMVSANETTEDKQEARDSYWYVRGDESVLVECLWHRDECTMGRPPHKLRLWLMGAS</sequence>
<dbReference type="AlphaFoldDB" id="A0A367XPG2"/>
<protein>
    <submittedName>
        <fullName evidence="1">Uncharacterized protein</fullName>
    </submittedName>
</protein>
<proteinExistence type="predicted"/>
<reference evidence="1 2" key="1">
    <citation type="submission" date="2018-06" db="EMBL/GenBank/DDBJ databases">
        <title>Whole genome sequencing of Candida tropicalis (genome annotated by CSBL at Korea University).</title>
        <authorList>
            <person name="Ahn J."/>
        </authorList>
    </citation>
    <scope>NUCLEOTIDE SEQUENCE [LARGE SCALE GENOMIC DNA]</scope>
    <source>
        <strain evidence="1 2">ATCC 20962</strain>
    </source>
</reference>
<dbReference type="OrthoDB" id="10501829at2759"/>
<evidence type="ECO:0000313" key="2">
    <source>
        <dbReference type="Proteomes" id="UP000253472"/>
    </source>
</evidence>
<dbReference type="EMBL" id="QLNQ01000030">
    <property type="protein sequence ID" value="RCK55516.1"/>
    <property type="molecule type" value="Genomic_DNA"/>
</dbReference>
<accession>A0A367XPG2</accession>
<gene>
    <name evidence="1" type="ORF">Cantr_04692</name>
</gene>
<evidence type="ECO:0000313" key="1">
    <source>
        <dbReference type="EMBL" id="RCK55516.1"/>
    </source>
</evidence>